<feature type="compositionally biased region" description="Basic residues" evidence="4">
    <location>
        <begin position="55"/>
        <end position="81"/>
    </location>
</feature>
<dbReference type="GO" id="GO:0004842">
    <property type="term" value="F:ubiquitin-protein transferase activity"/>
    <property type="evidence" value="ECO:0007669"/>
    <property type="project" value="TreeGrafter"/>
</dbReference>
<name>X2KWL9_9BACT</name>
<feature type="domain" description="Knr4/Smi1-like" evidence="5">
    <location>
        <begin position="241"/>
        <end position="337"/>
    </location>
</feature>
<evidence type="ECO:0000313" key="6">
    <source>
        <dbReference type="EMBL" id="AHN85644.1"/>
    </source>
</evidence>
<feature type="region of interest" description="Disordered" evidence="4">
    <location>
        <begin position="1"/>
        <end position="111"/>
    </location>
</feature>
<dbReference type="AlphaFoldDB" id="X2KWL9"/>
<keyword evidence="1" id="KW-0677">Repeat</keyword>
<feature type="compositionally biased region" description="Low complexity" evidence="4">
    <location>
        <begin position="82"/>
        <end position="98"/>
    </location>
</feature>
<dbReference type="InterPro" id="IPR002110">
    <property type="entry name" value="Ankyrin_rpt"/>
</dbReference>
<dbReference type="SUPFAM" id="SSF48403">
    <property type="entry name" value="Ankyrin repeat"/>
    <property type="match status" value="1"/>
</dbReference>
<dbReference type="PROSITE" id="PS50088">
    <property type="entry name" value="ANK_REPEAT"/>
    <property type="match status" value="1"/>
</dbReference>
<evidence type="ECO:0000256" key="3">
    <source>
        <dbReference type="PROSITE-ProRule" id="PRU00023"/>
    </source>
</evidence>
<feature type="compositionally biased region" description="Basic residues" evidence="4">
    <location>
        <begin position="30"/>
        <end position="47"/>
    </location>
</feature>
<reference evidence="6" key="1">
    <citation type="journal article" date="2014" name="ChemBioChem">
        <title>Biosynthesis of phenylnannolone A, a MDR reversal agent from the halotolerant myxobacterium Nannocystis pusilla B150.</title>
        <authorList>
            <person name="Bouhired S.M."/>
            <person name="Cruesemann M."/>
            <person name="Almeida C."/>
            <person name="Weber T."/>
            <person name="Piel J."/>
            <person name="Schaeberle T.F."/>
            <person name="Koenig G.M."/>
        </authorList>
    </citation>
    <scope>NUCLEOTIDE SEQUENCE</scope>
    <source>
        <strain evidence="6">B150</strain>
    </source>
</reference>
<organism evidence="6">
    <name type="scientific">Nannocystis pusilla</name>
    <dbReference type="NCBI Taxonomy" id="889268"/>
    <lineage>
        <taxon>Bacteria</taxon>
        <taxon>Pseudomonadati</taxon>
        <taxon>Myxococcota</taxon>
        <taxon>Polyangia</taxon>
        <taxon>Nannocystales</taxon>
        <taxon>Nannocystaceae</taxon>
        <taxon>Nannocystis</taxon>
    </lineage>
</organism>
<feature type="compositionally biased region" description="Low complexity" evidence="4">
    <location>
        <begin position="18"/>
        <end position="29"/>
    </location>
</feature>
<dbReference type="Pfam" id="PF09346">
    <property type="entry name" value="SMI1_KNR4"/>
    <property type="match status" value="1"/>
</dbReference>
<dbReference type="Gene3D" id="1.25.40.20">
    <property type="entry name" value="Ankyrin repeat-containing domain"/>
    <property type="match status" value="2"/>
</dbReference>
<dbReference type="PANTHER" id="PTHR24171:SF8">
    <property type="entry name" value="BRCA1-ASSOCIATED RING DOMAIN PROTEIN 1"/>
    <property type="match status" value="1"/>
</dbReference>
<evidence type="ECO:0000256" key="1">
    <source>
        <dbReference type="ARBA" id="ARBA00022737"/>
    </source>
</evidence>
<proteinExistence type="predicted"/>
<dbReference type="Pfam" id="PF12796">
    <property type="entry name" value="Ank_2"/>
    <property type="match status" value="1"/>
</dbReference>
<protein>
    <recommendedName>
        <fullName evidence="5">Knr4/Smi1-like domain-containing protein</fullName>
    </recommendedName>
</protein>
<keyword evidence="2 3" id="KW-0040">ANK repeat</keyword>
<evidence type="ECO:0000256" key="2">
    <source>
        <dbReference type="ARBA" id="ARBA00023043"/>
    </source>
</evidence>
<accession>X2KWL9</accession>
<evidence type="ECO:0000259" key="5">
    <source>
        <dbReference type="Pfam" id="PF09346"/>
    </source>
</evidence>
<dbReference type="PANTHER" id="PTHR24171">
    <property type="entry name" value="ANKYRIN REPEAT DOMAIN-CONTAINING PROTEIN 39-RELATED"/>
    <property type="match status" value="1"/>
</dbReference>
<dbReference type="GO" id="GO:0085020">
    <property type="term" value="P:protein K6-linked ubiquitination"/>
    <property type="evidence" value="ECO:0007669"/>
    <property type="project" value="TreeGrafter"/>
</dbReference>
<feature type="repeat" description="ANK" evidence="3">
    <location>
        <begin position="509"/>
        <end position="541"/>
    </location>
</feature>
<dbReference type="InterPro" id="IPR036770">
    <property type="entry name" value="Ankyrin_rpt-contain_sf"/>
</dbReference>
<dbReference type="PROSITE" id="PS50297">
    <property type="entry name" value="ANK_REP_REGION"/>
    <property type="match status" value="1"/>
</dbReference>
<dbReference type="InterPro" id="IPR018958">
    <property type="entry name" value="Knr4/Smi1-like_dom"/>
</dbReference>
<evidence type="ECO:0000256" key="4">
    <source>
        <dbReference type="SAM" id="MobiDB-lite"/>
    </source>
</evidence>
<sequence length="568" mass="59985">MFSATSSSGVAMKKTAKAKQSAAKTASVKKAAKKATTKKTAAKKTAKKGPPVKAATKKASKATAKKAATKKASKAATKKAATKQAATKKASKATASKAATKKASKTTAKQAAAKKASKATAKQAAASKAATKKAAAKKTTAKKAAGKGAKKAAAEQAGLPSAAFLAGMAEIAADHWKVIDAWFDSNNPEQDYRPELPATPEDGSAALARWEEEYGEAFEASLHVHFARGFAHPRRSFMEYSLLTLALAYDRWQGLNELVDEGVFADSEPRALDEDDDRVRFVWWSRGFIPLAEDGGGNLICADMDPGPGGTVGQIVKWEKTEGPLGPLSENLGMYLAVYRHDLERGAIVFDESGYLERRKVREKGTSAEEELFAAVEAGDGATVSRLLAADKKLLDVRNQYDEPLIIPAMQKKHTEVVRAYLDAGVDANTRGPGGRILGYAMSAAAAESVALLLQRGAIPQIEKHDVPESIMAYALYGANFSDHAPEADYLSIVDSLLAAGADPNVPFAGQTPLMKAAAFGSMALVKRLIAAGARVDAVDEAGKNAAAYARSKRRKEVAEYLAGLAGR</sequence>
<dbReference type="EMBL" id="KF739396">
    <property type="protein sequence ID" value="AHN85644.1"/>
    <property type="molecule type" value="Genomic_DNA"/>
</dbReference>